<feature type="compositionally biased region" description="Acidic residues" evidence="1">
    <location>
        <begin position="221"/>
        <end position="231"/>
    </location>
</feature>
<feature type="compositionally biased region" description="Low complexity" evidence="1">
    <location>
        <begin position="148"/>
        <end position="158"/>
    </location>
</feature>
<feature type="region of interest" description="Disordered" evidence="1">
    <location>
        <begin position="127"/>
        <end position="251"/>
    </location>
</feature>
<name>A0AAN6PPD7_9PEZI</name>
<comment type="caution">
    <text evidence="3">The sequence shown here is derived from an EMBL/GenBank/DDBJ whole genome shotgun (WGS) entry which is preliminary data.</text>
</comment>
<dbReference type="AlphaFoldDB" id="A0AAN6PPD7"/>
<feature type="compositionally biased region" description="Acidic residues" evidence="1">
    <location>
        <begin position="334"/>
        <end position="345"/>
    </location>
</feature>
<protein>
    <submittedName>
        <fullName evidence="3">RNA polymerase II transcription elongation factor-domain-containing protein</fullName>
    </submittedName>
</protein>
<feature type="region of interest" description="Disordered" evidence="1">
    <location>
        <begin position="266"/>
        <end position="381"/>
    </location>
</feature>
<dbReference type="GO" id="GO:0003746">
    <property type="term" value="F:translation elongation factor activity"/>
    <property type="evidence" value="ECO:0007669"/>
    <property type="project" value="UniProtKB-KW"/>
</dbReference>
<gene>
    <name evidence="3" type="ORF">C8A01DRAFT_12699</name>
</gene>
<evidence type="ECO:0000259" key="2">
    <source>
        <dbReference type="Pfam" id="PF09816"/>
    </source>
</evidence>
<keyword evidence="3" id="KW-0648">Protein biosynthesis</keyword>
<keyword evidence="4" id="KW-1185">Reference proteome</keyword>
<feature type="domain" description="Transcription elongation factor Eaf N-terminal" evidence="2">
    <location>
        <begin position="15"/>
        <end position="115"/>
    </location>
</feature>
<evidence type="ECO:0000313" key="4">
    <source>
        <dbReference type="Proteomes" id="UP001303115"/>
    </source>
</evidence>
<proteinExistence type="predicted"/>
<dbReference type="Pfam" id="PF09816">
    <property type="entry name" value="EAF"/>
    <property type="match status" value="1"/>
</dbReference>
<dbReference type="InterPro" id="IPR019194">
    <property type="entry name" value="Tscrpt_elong_fac_Eaf_N"/>
</dbReference>
<sequence length="381" mass="41595">MAAPGILDPTKVGQYPVILSDALLGKPSTETYTGVRYNHRPTLSSDTAPNTARLKKSAKDDSYNLGFDDQGDKYQYNGVRTTDDGNYVLIFDPARKAFVLHRVDSTFHMNITRTPTDTNVESLRQQFPQLEVKIPSSTKKPRGKAAEKASTGKGTPAKGKGGKNIAVDTQKTKAGSQADKNKAVALTLPDLSAPARKQPEPSASQSEQEKKPKRPALSPVESEEDDDDDDGGLTVEYPEGNPAAFRGSSQYMPAFPASVTRRFSEFANERAASDEDDFDTRMTGGYDGEAPEEEGYEEGDEYDEEDDQEPSYLPGRPPKAESPVAVEPDRYTFDDGDEDEDEDGNDALAQDIQDLEAELEKAFEKADNGGHESDSSVSEEE</sequence>
<feature type="compositionally biased region" description="Basic and acidic residues" evidence="1">
    <location>
        <begin position="358"/>
        <end position="374"/>
    </location>
</feature>
<dbReference type="EMBL" id="MU854324">
    <property type="protein sequence ID" value="KAK4043785.1"/>
    <property type="molecule type" value="Genomic_DNA"/>
</dbReference>
<evidence type="ECO:0000256" key="1">
    <source>
        <dbReference type="SAM" id="MobiDB-lite"/>
    </source>
</evidence>
<dbReference type="Proteomes" id="UP001303115">
    <property type="component" value="Unassembled WGS sequence"/>
</dbReference>
<organism evidence="3 4">
    <name type="scientific">Parachaetomium inaequale</name>
    <dbReference type="NCBI Taxonomy" id="2588326"/>
    <lineage>
        <taxon>Eukaryota</taxon>
        <taxon>Fungi</taxon>
        <taxon>Dikarya</taxon>
        <taxon>Ascomycota</taxon>
        <taxon>Pezizomycotina</taxon>
        <taxon>Sordariomycetes</taxon>
        <taxon>Sordariomycetidae</taxon>
        <taxon>Sordariales</taxon>
        <taxon>Chaetomiaceae</taxon>
        <taxon>Parachaetomium</taxon>
    </lineage>
</organism>
<reference evidence="4" key="1">
    <citation type="journal article" date="2023" name="Mol. Phylogenet. Evol.">
        <title>Genome-scale phylogeny and comparative genomics of the fungal order Sordariales.</title>
        <authorList>
            <person name="Hensen N."/>
            <person name="Bonometti L."/>
            <person name="Westerberg I."/>
            <person name="Brannstrom I.O."/>
            <person name="Guillou S."/>
            <person name="Cros-Aarteil S."/>
            <person name="Calhoun S."/>
            <person name="Haridas S."/>
            <person name="Kuo A."/>
            <person name="Mondo S."/>
            <person name="Pangilinan J."/>
            <person name="Riley R."/>
            <person name="LaButti K."/>
            <person name="Andreopoulos B."/>
            <person name="Lipzen A."/>
            <person name="Chen C."/>
            <person name="Yan M."/>
            <person name="Daum C."/>
            <person name="Ng V."/>
            <person name="Clum A."/>
            <person name="Steindorff A."/>
            <person name="Ohm R.A."/>
            <person name="Martin F."/>
            <person name="Silar P."/>
            <person name="Natvig D.O."/>
            <person name="Lalanne C."/>
            <person name="Gautier V."/>
            <person name="Ament-Velasquez S.L."/>
            <person name="Kruys A."/>
            <person name="Hutchinson M.I."/>
            <person name="Powell A.J."/>
            <person name="Barry K."/>
            <person name="Miller A.N."/>
            <person name="Grigoriev I.V."/>
            <person name="Debuchy R."/>
            <person name="Gladieux P."/>
            <person name="Hiltunen Thoren M."/>
            <person name="Johannesson H."/>
        </authorList>
    </citation>
    <scope>NUCLEOTIDE SEQUENCE [LARGE SCALE GENOMIC DNA]</scope>
    <source>
        <strain evidence="4">CBS 284.82</strain>
    </source>
</reference>
<feature type="compositionally biased region" description="Acidic residues" evidence="1">
    <location>
        <begin position="289"/>
        <end position="309"/>
    </location>
</feature>
<accession>A0AAN6PPD7</accession>
<evidence type="ECO:0000313" key="3">
    <source>
        <dbReference type="EMBL" id="KAK4043785.1"/>
    </source>
</evidence>
<keyword evidence="3" id="KW-0251">Elongation factor</keyword>